<sequence length="151" mass="17043">MVDILNRVGIKSSPDEVFKALSTREGLAGWWTTQTQGEGQVGSVIAFRFTSDGAELGAIHMKVLELQPAKRVLWQVVDGPEDWIGTTVSWDLKQEGDYCVVLLKHQGWKEPVEFMYHCTTKWAVYMVSLKSLLETGKGMPNPHDIRLHDKD</sequence>
<evidence type="ECO:0000256" key="1">
    <source>
        <dbReference type="ARBA" id="ARBA00006817"/>
    </source>
</evidence>
<comment type="similarity">
    <text evidence="1">Belongs to the AHA1 family.</text>
</comment>
<proteinExistence type="inferred from homology"/>
<dbReference type="RefSeq" id="WP_068172418.1">
    <property type="nucleotide sequence ID" value="NZ_AOGK01000003.1"/>
</dbReference>
<comment type="caution">
    <text evidence="3">The sequence shown here is derived from an EMBL/GenBank/DDBJ whole genome shotgun (WGS) entry which is preliminary data.</text>
</comment>
<dbReference type="OrthoDB" id="287565at2"/>
<dbReference type="CDD" id="cd07814">
    <property type="entry name" value="SRPBCC_CalC_Aha1-like"/>
    <property type="match status" value="1"/>
</dbReference>
<accession>A0A9X4NRP0</accession>
<dbReference type="SUPFAM" id="SSF55961">
    <property type="entry name" value="Bet v1-like"/>
    <property type="match status" value="1"/>
</dbReference>
<evidence type="ECO:0000313" key="4">
    <source>
        <dbReference type="Proteomes" id="UP001152876"/>
    </source>
</evidence>
<dbReference type="Proteomes" id="UP001152876">
    <property type="component" value="Unassembled WGS sequence"/>
</dbReference>
<evidence type="ECO:0000259" key="2">
    <source>
        <dbReference type="Pfam" id="PF08327"/>
    </source>
</evidence>
<name>A0A9X4NRP0_9BURK</name>
<dbReference type="InterPro" id="IPR023393">
    <property type="entry name" value="START-like_dom_sf"/>
</dbReference>
<dbReference type="InterPro" id="IPR013538">
    <property type="entry name" value="ASHA1/2-like_C"/>
</dbReference>
<evidence type="ECO:0000313" key="3">
    <source>
        <dbReference type="EMBL" id="MDG5974721.1"/>
    </source>
</evidence>
<dbReference type="AlphaFoldDB" id="A0A9X4NRP0"/>
<keyword evidence="4" id="KW-1185">Reference proteome</keyword>
<dbReference type="EMBL" id="AOGK01000003">
    <property type="protein sequence ID" value="MDG5974721.1"/>
    <property type="molecule type" value="Genomic_DNA"/>
</dbReference>
<feature type="domain" description="Activator of Hsp90 ATPase homologue 1/2-like C-terminal" evidence="2">
    <location>
        <begin position="12"/>
        <end position="134"/>
    </location>
</feature>
<protein>
    <submittedName>
        <fullName evidence="3">Activator of HSP90 ATPase 1 family protein</fullName>
    </submittedName>
</protein>
<gene>
    <name evidence="3" type="ORF">H010_05612</name>
</gene>
<organism evidence="3 4">
    <name type="scientific">Hydrogenophaga taeniospiralis CCUG 15921</name>
    <dbReference type="NCBI Taxonomy" id="1281780"/>
    <lineage>
        <taxon>Bacteria</taxon>
        <taxon>Pseudomonadati</taxon>
        <taxon>Pseudomonadota</taxon>
        <taxon>Betaproteobacteria</taxon>
        <taxon>Burkholderiales</taxon>
        <taxon>Comamonadaceae</taxon>
        <taxon>Hydrogenophaga</taxon>
    </lineage>
</organism>
<dbReference type="Pfam" id="PF08327">
    <property type="entry name" value="AHSA1"/>
    <property type="match status" value="1"/>
</dbReference>
<reference evidence="3" key="1">
    <citation type="submission" date="2013-01" db="EMBL/GenBank/DDBJ databases">
        <title>Genome draft of Hydrogenophaga taeniospiralis 2K1.</title>
        <authorList>
            <person name="Gomila M."/>
            <person name="Lalucat J."/>
        </authorList>
    </citation>
    <scope>NUCLEOTIDE SEQUENCE</scope>
    <source>
        <strain evidence="3">CCUG 15921</strain>
    </source>
</reference>
<dbReference type="Gene3D" id="3.30.530.20">
    <property type="match status" value="1"/>
</dbReference>